<evidence type="ECO:0000256" key="6">
    <source>
        <dbReference type="ARBA" id="ARBA00022771"/>
    </source>
</evidence>
<dbReference type="InterPro" id="IPR010663">
    <property type="entry name" value="Znf_FPG/IleRS"/>
</dbReference>
<feature type="domain" description="FPG-type" evidence="15">
    <location>
        <begin position="239"/>
        <end position="273"/>
    </location>
</feature>
<keyword evidence="4" id="KW-0479">Metal-binding</keyword>
<dbReference type="PANTHER" id="PTHR22993">
    <property type="entry name" value="FORMAMIDOPYRIMIDINE-DNA GLYCOSYLASE"/>
    <property type="match status" value="1"/>
</dbReference>
<dbReference type="Gene3D" id="3.20.190.10">
    <property type="entry name" value="MutM-like, N-terminal"/>
    <property type="match status" value="1"/>
</dbReference>
<evidence type="ECO:0000256" key="4">
    <source>
        <dbReference type="ARBA" id="ARBA00022723"/>
    </source>
</evidence>
<keyword evidence="13" id="KW-0326">Glycosidase</keyword>
<dbReference type="GO" id="GO:0006284">
    <property type="term" value="P:base-excision repair"/>
    <property type="evidence" value="ECO:0007669"/>
    <property type="project" value="InterPro"/>
</dbReference>
<dbReference type="SUPFAM" id="SSF46946">
    <property type="entry name" value="S13-like H2TH domain"/>
    <property type="match status" value="1"/>
</dbReference>
<protein>
    <submittedName>
        <fullName evidence="17">Formamidopyrimidine/5-formyluracil/ 5-hydroxymethyluracil DNA glycosylase</fullName>
    </submittedName>
</protein>
<dbReference type="Pfam" id="PF01149">
    <property type="entry name" value="Fapy_DNA_glyco"/>
    <property type="match status" value="1"/>
</dbReference>
<accession>A0A150J4P9</accession>
<dbReference type="Pfam" id="PF06831">
    <property type="entry name" value="H2TH"/>
    <property type="match status" value="1"/>
</dbReference>
<comment type="catalytic activity">
    <reaction evidence="1">
        <text>Hydrolysis of DNA containing ring-opened 7-methylguanine residues, releasing 2,6-diamino-4-hydroxy-5-(N-methyl)formamidopyrimidine.</text>
        <dbReference type="EC" id="3.2.2.23"/>
    </reaction>
</comment>
<dbReference type="GO" id="GO:0003684">
    <property type="term" value="F:damaged DNA binding"/>
    <property type="evidence" value="ECO:0007669"/>
    <property type="project" value="InterPro"/>
</dbReference>
<evidence type="ECO:0000259" key="16">
    <source>
        <dbReference type="PROSITE" id="PS51068"/>
    </source>
</evidence>
<keyword evidence="5" id="KW-0227">DNA damage</keyword>
<evidence type="ECO:0000313" key="17">
    <source>
        <dbReference type="EMBL" id="KYC52105.1"/>
    </source>
</evidence>
<dbReference type="InterPro" id="IPR035937">
    <property type="entry name" value="FPG_N"/>
</dbReference>
<dbReference type="AlphaFoldDB" id="A0A150J4P9"/>
<keyword evidence="7" id="KW-0378">Hydrolase</keyword>
<proteinExistence type="inferred from homology"/>
<name>A0A150J4P9_9EURY</name>
<dbReference type="SMART" id="SM01232">
    <property type="entry name" value="H2TH"/>
    <property type="match status" value="1"/>
</dbReference>
<keyword evidence="8" id="KW-0862">Zinc</keyword>
<dbReference type="SUPFAM" id="SSF81624">
    <property type="entry name" value="N-terminal domain of MutM-like DNA repair proteins"/>
    <property type="match status" value="1"/>
</dbReference>
<evidence type="ECO:0000256" key="12">
    <source>
        <dbReference type="ARBA" id="ARBA00023268"/>
    </source>
</evidence>
<dbReference type="InterPro" id="IPR012319">
    <property type="entry name" value="FPG_cat"/>
</dbReference>
<comment type="similarity">
    <text evidence="3">Belongs to the FPG family.</text>
</comment>
<dbReference type="SUPFAM" id="SSF57716">
    <property type="entry name" value="Glucocorticoid receptor-like (DNA-binding domain)"/>
    <property type="match status" value="1"/>
</dbReference>
<dbReference type="GO" id="GO:0016829">
    <property type="term" value="F:lyase activity"/>
    <property type="evidence" value="ECO:0007669"/>
    <property type="project" value="UniProtKB-KW"/>
</dbReference>
<sequence>MGFELPEILKISKQMQEKLVGKKITNIILTDRLNSMIKQGMSNLDKRKEEIINTNITRIYPKGKWIFLEFHNDNLLMLGEIIGKFSYFEKTNSLPSKYHVAFQFSDESYLTFQSSLYAFLTIATREEKRMHRYAGNIGPSPNEPDFSQDYFLKVMSQNEKKPIKAALNMQDLISGLGNVYINDILYDSKIHPKSKISSLTSNDLNTIYISIIRIINSAIELGGCSEEFDLYDLTGKYNRIMSKNRPHCSRCGTKIVKENVLGSSSYYCPNCQKIQ</sequence>
<dbReference type="GO" id="GO:0008270">
    <property type="term" value="F:zinc ion binding"/>
    <property type="evidence" value="ECO:0007669"/>
    <property type="project" value="UniProtKB-KW"/>
</dbReference>
<reference evidence="17 18" key="1">
    <citation type="journal article" date="2016" name="ISME J.">
        <title>Chasing the elusive Euryarchaeota class WSA2: genomes reveal a uniquely fastidious methyl-reducing methanogen.</title>
        <authorList>
            <person name="Nobu M.K."/>
            <person name="Narihiro T."/>
            <person name="Kuroda K."/>
            <person name="Mei R."/>
            <person name="Liu W.T."/>
        </authorList>
    </citation>
    <scope>NUCLEOTIDE SEQUENCE [LARGE SCALE GENOMIC DNA]</scope>
    <source>
        <strain evidence="17">U1lsi0528_Bin089</strain>
    </source>
</reference>
<evidence type="ECO:0000256" key="10">
    <source>
        <dbReference type="ARBA" id="ARBA00023204"/>
    </source>
</evidence>
<evidence type="ECO:0000256" key="13">
    <source>
        <dbReference type="ARBA" id="ARBA00023295"/>
    </source>
</evidence>
<dbReference type="GO" id="GO:0003906">
    <property type="term" value="F:DNA-(apurinic or apyrimidinic site) endonuclease activity"/>
    <property type="evidence" value="ECO:0007669"/>
    <property type="project" value="InterPro"/>
</dbReference>
<dbReference type="PROSITE" id="PS51068">
    <property type="entry name" value="FPG_CAT"/>
    <property type="match status" value="1"/>
</dbReference>
<dbReference type="InterPro" id="IPR015886">
    <property type="entry name" value="H2TH_FPG"/>
</dbReference>
<dbReference type="Proteomes" id="UP000075578">
    <property type="component" value="Unassembled WGS sequence"/>
</dbReference>
<evidence type="ECO:0000313" key="18">
    <source>
        <dbReference type="Proteomes" id="UP000075578"/>
    </source>
</evidence>
<evidence type="ECO:0000256" key="2">
    <source>
        <dbReference type="ARBA" id="ARBA00001947"/>
    </source>
</evidence>
<keyword evidence="12" id="KW-0511">Multifunctional enzyme</keyword>
<evidence type="ECO:0000256" key="14">
    <source>
        <dbReference type="PROSITE-ProRule" id="PRU00391"/>
    </source>
</evidence>
<dbReference type="EMBL" id="LNGD01000041">
    <property type="protein sequence ID" value="KYC52105.1"/>
    <property type="molecule type" value="Genomic_DNA"/>
</dbReference>
<feature type="domain" description="Formamidopyrimidine-DNA glycosylase catalytic" evidence="16">
    <location>
        <begin position="3"/>
        <end position="105"/>
    </location>
</feature>
<comment type="cofactor">
    <cofactor evidence="2">
        <name>Zn(2+)</name>
        <dbReference type="ChEBI" id="CHEBI:29105"/>
    </cofactor>
</comment>
<evidence type="ECO:0000256" key="3">
    <source>
        <dbReference type="ARBA" id="ARBA00009409"/>
    </source>
</evidence>
<dbReference type="Pfam" id="PF06827">
    <property type="entry name" value="zf-FPG_IleRS"/>
    <property type="match status" value="1"/>
</dbReference>
<comment type="caution">
    <text evidence="17">The sequence shown here is derived from an EMBL/GenBank/DDBJ whole genome shotgun (WGS) entry which is preliminary data.</text>
</comment>
<keyword evidence="11" id="KW-0456">Lyase</keyword>
<evidence type="ECO:0000256" key="9">
    <source>
        <dbReference type="ARBA" id="ARBA00023125"/>
    </source>
</evidence>
<dbReference type="InterPro" id="IPR010979">
    <property type="entry name" value="Ribosomal_uS13-like_H2TH"/>
</dbReference>
<dbReference type="PANTHER" id="PTHR22993:SF9">
    <property type="entry name" value="FORMAMIDOPYRIMIDINE-DNA GLYCOSYLASE"/>
    <property type="match status" value="1"/>
</dbReference>
<evidence type="ECO:0000256" key="11">
    <source>
        <dbReference type="ARBA" id="ARBA00023239"/>
    </source>
</evidence>
<evidence type="ECO:0000259" key="15">
    <source>
        <dbReference type="PROSITE" id="PS51066"/>
    </source>
</evidence>
<evidence type="ECO:0000256" key="5">
    <source>
        <dbReference type="ARBA" id="ARBA00022763"/>
    </source>
</evidence>
<dbReference type="GO" id="GO:0034039">
    <property type="term" value="F:8-oxo-7,8-dihydroguanine DNA N-glycosylase activity"/>
    <property type="evidence" value="ECO:0007669"/>
    <property type="project" value="TreeGrafter"/>
</dbReference>
<keyword evidence="10" id="KW-0234">DNA repair</keyword>
<evidence type="ECO:0000256" key="8">
    <source>
        <dbReference type="ARBA" id="ARBA00022833"/>
    </source>
</evidence>
<keyword evidence="6 14" id="KW-0863">Zinc-finger</keyword>
<evidence type="ECO:0000256" key="7">
    <source>
        <dbReference type="ARBA" id="ARBA00022801"/>
    </source>
</evidence>
<organism evidence="17 18">
    <name type="scientific">Candidatus Methanofastidiosum methylothiophilum</name>
    <dbReference type="NCBI Taxonomy" id="1705564"/>
    <lineage>
        <taxon>Archaea</taxon>
        <taxon>Methanobacteriati</taxon>
        <taxon>Methanobacteriota</taxon>
        <taxon>Stenosarchaea group</taxon>
        <taxon>Candidatus Methanofastidiosia</taxon>
        <taxon>Candidatus Methanofastidiosales</taxon>
        <taxon>Candidatus Methanofastidiosaceae</taxon>
        <taxon>Candidatus Methanofastidiosum</taxon>
    </lineage>
</organism>
<gene>
    <name evidence="17" type="ORF">AMQ74_00870</name>
</gene>
<dbReference type="PROSITE" id="PS51066">
    <property type="entry name" value="ZF_FPG_2"/>
    <property type="match status" value="1"/>
</dbReference>
<dbReference type="InterPro" id="IPR000214">
    <property type="entry name" value="Znf_DNA_glyclase/AP_lyase"/>
</dbReference>
<keyword evidence="9" id="KW-0238">DNA-binding</keyword>
<evidence type="ECO:0000256" key="1">
    <source>
        <dbReference type="ARBA" id="ARBA00001668"/>
    </source>
</evidence>
<dbReference type="Gene3D" id="1.10.8.50">
    <property type="match status" value="1"/>
</dbReference>